<organism evidence="6 7">
    <name type="scientific">Paracoccus denitrificans (strain Pd 1222)</name>
    <dbReference type="NCBI Taxonomy" id="318586"/>
    <lineage>
        <taxon>Bacteria</taxon>
        <taxon>Pseudomonadati</taxon>
        <taxon>Pseudomonadota</taxon>
        <taxon>Alphaproteobacteria</taxon>
        <taxon>Rhodobacterales</taxon>
        <taxon>Paracoccaceae</taxon>
        <taxon>Paracoccus</taxon>
    </lineage>
</organism>
<evidence type="ECO:0000256" key="4">
    <source>
        <dbReference type="SAM" id="MobiDB-lite"/>
    </source>
</evidence>
<dbReference type="SUPFAM" id="SSF75516">
    <property type="entry name" value="Pheromone-binding domain of LuxR-like quorum-sensing transcription factors"/>
    <property type="match status" value="1"/>
</dbReference>
<feature type="region of interest" description="Disordered" evidence="4">
    <location>
        <begin position="249"/>
        <end position="277"/>
    </location>
</feature>
<proteinExistence type="predicted"/>
<evidence type="ECO:0000256" key="1">
    <source>
        <dbReference type="ARBA" id="ARBA00023015"/>
    </source>
</evidence>
<dbReference type="GeneID" id="93453380"/>
<name>A1B8E7_PARDP</name>
<dbReference type="CDD" id="cd06170">
    <property type="entry name" value="LuxR_C_like"/>
    <property type="match status" value="1"/>
</dbReference>
<dbReference type="Gene3D" id="1.10.10.10">
    <property type="entry name" value="Winged helix-like DNA-binding domain superfamily/Winged helix DNA-binding domain"/>
    <property type="match status" value="1"/>
</dbReference>
<dbReference type="RefSeq" id="WP_011749960.1">
    <property type="nucleotide sequence ID" value="NC_008687.1"/>
</dbReference>
<protein>
    <submittedName>
        <fullName evidence="6">Transcriptional regulator, LuxR family</fullName>
    </submittedName>
</protein>
<gene>
    <name evidence="6" type="ordered locus">Pden_3724</name>
</gene>
<dbReference type="Pfam" id="PF00196">
    <property type="entry name" value="GerE"/>
    <property type="match status" value="1"/>
</dbReference>
<keyword evidence="2" id="KW-0238">DNA-binding</keyword>
<dbReference type="HOGENOM" id="CLU_092784_0_0_5"/>
<dbReference type="KEGG" id="pde:Pden_3724"/>
<dbReference type="Proteomes" id="UP000000361">
    <property type="component" value="Chromosome 2"/>
</dbReference>
<dbReference type="OrthoDB" id="3679796at2"/>
<keyword evidence="3" id="KW-0804">Transcription</keyword>
<dbReference type="EMBL" id="CP000490">
    <property type="protein sequence ID" value="ABL71791.1"/>
    <property type="molecule type" value="Genomic_DNA"/>
</dbReference>
<feature type="domain" description="HTH luxR-type" evidence="5">
    <location>
        <begin position="179"/>
        <end position="244"/>
    </location>
</feature>
<dbReference type="EnsemblBacteria" id="ABL71791">
    <property type="protein sequence ID" value="ABL71791"/>
    <property type="gene ID" value="Pden_3724"/>
</dbReference>
<dbReference type="InterPro" id="IPR000792">
    <property type="entry name" value="Tscrpt_reg_LuxR_C"/>
</dbReference>
<accession>A1B8E7</accession>
<dbReference type="InterPro" id="IPR005143">
    <property type="entry name" value="TF_LuxR_autoind-bd_dom"/>
</dbReference>
<dbReference type="PANTHER" id="PTHR44688:SF16">
    <property type="entry name" value="DNA-BINDING TRANSCRIPTIONAL ACTIVATOR DEVR_DOSR"/>
    <property type="match status" value="1"/>
</dbReference>
<feature type="compositionally biased region" description="Basic and acidic residues" evidence="4">
    <location>
        <begin position="252"/>
        <end position="261"/>
    </location>
</feature>
<dbReference type="Gene3D" id="3.30.450.80">
    <property type="entry name" value="Transcription factor LuxR-like, autoinducer-binding domain"/>
    <property type="match status" value="1"/>
</dbReference>
<evidence type="ECO:0000313" key="6">
    <source>
        <dbReference type="EMBL" id="ABL71791.1"/>
    </source>
</evidence>
<reference evidence="7" key="1">
    <citation type="submission" date="2006-12" db="EMBL/GenBank/DDBJ databases">
        <title>Complete sequence of chromosome 2 of Paracoccus denitrificans PD1222.</title>
        <authorList>
            <person name="Copeland A."/>
            <person name="Lucas S."/>
            <person name="Lapidus A."/>
            <person name="Barry K."/>
            <person name="Detter J.C."/>
            <person name="Glavina del Rio T."/>
            <person name="Hammon N."/>
            <person name="Israni S."/>
            <person name="Dalin E."/>
            <person name="Tice H."/>
            <person name="Pitluck S."/>
            <person name="Munk A.C."/>
            <person name="Brettin T."/>
            <person name="Bruce D."/>
            <person name="Han C."/>
            <person name="Tapia R."/>
            <person name="Gilna P."/>
            <person name="Schmutz J."/>
            <person name="Larimer F."/>
            <person name="Land M."/>
            <person name="Hauser L."/>
            <person name="Kyrpides N."/>
            <person name="Lykidis A."/>
            <person name="Spiro S."/>
            <person name="Richardson D.J."/>
            <person name="Moir J.W.B."/>
            <person name="Ferguson S.J."/>
            <person name="van Spanning R.J.M."/>
            <person name="Richardson P."/>
        </authorList>
    </citation>
    <scope>NUCLEOTIDE SEQUENCE [LARGE SCALE GENOMIC DNA]</scope>
    <source>
        <strain evidence="7">Pd 1222</strain>
    </source>
</reference>
<dbReference type="PRINTS" id="PR00038">
    <property type="entry name" value="HTHLUXR"/>
</dbReference>
<dbReference type="InterPro" id="IPR036388">
    <property type="entry name" value="WH-like_DNA-bd_sf"/>
</dbReference>
<dbReference type="Pfam" id="PF03472">
    <property type="entry name" value="Autoind_bind"/>
    <property type="match status" value="1"/>
</dbReference>
<keyword evidence="1" id="KW-0805">Transcription regulation</keyword>
<dbReference type="InterPro" id="IPR016032">
    <property type="entry name" value="Sig_transdc_resp-reg_C-effctor"/>
</dbReference>
<dbReference type="eggNOG" id="COG2197">
    <property type="taxonomic scope" value="Bacteria"/>
</dbReference>
<dbReference type="SMART" id="SM00421">
    <property type="entry name" value="HTH_LUXR"/>
    <property type="match status" value="1"/>
</dbReference>
<dbReference type="AlphaFoldDB" id="A1B8E7"/>
<dbReference type="SUPFAM" id="SSF46894">
    <property type="entry name" value="C-terminal effector domain of the bipartite response regulators"/>
    <property type="match status" value="1"/>
</dbReference>
<dbReference type="GO" id="GO:0006355">
    <property type="term" value="P:regulation of DNA-templated transcription"/>
    <property type="evidence" value="ECO:0007669"/>
    <property type="project" value="InterPro"/>
</dbReference>
<dbReference type="GO" id="GO:0003677">
    <property type="term" value="F:DNA binding"/>
    <property type="evidence" value="ECO:0007669"/>
    <property type="project" value="UniProtKB-KW"/>
</dbReference>
<sequence>MELLKDIEIILAARSTAAVWQHYFARLASLGFPNVSYRAVRILEPPCGRMLDDGVLLSSYSPYLMQELASLDLFESAPMHRWIIQNRGSESWDWMQRCRLAGRLSPREERAMDVFARYGHVAGYAVGMGDDVERIRAGVIVSGTIGMRQDRLDALWAQHGRLVGALSGVMHLRISTLPHAERECVLTLRQREVLECISAGHTTQEIAQILEVTPATVEKHLRLARRALGAKTTAQAILLAASSKQISGSAAESRKIPENRPFDLPSPGTENGHGHGIRRVAVAPAVCRAI</sequence>
<evidence type="ECO:0000259" key="5">
    <source>
        <dbReference type="PROSITE" id="PS50043"/>
    </source>
</evidence>
<dbReference type="STRING" id="318586.Pden_3724"/>
<evidence type="ECO:0000256" key="2">
    <source>
        <dbReference type="ARBA" id="ARBA00023125"/>
    </source>
</evidence>
<keyword evidence="7" id="KW-1185">Reference proteome</keyword>
<evidence type="ECO:0000256" key="3">
    <source>
        <dbReference type="ARBA" id="ARBA00023163"/>
    </source>
</evidence>
<evidence type="ECO:0000313" key="7">
    <source>
        <dbReference type="Proteomes" id="UP000000361"/>
    </source>
</evidence>
<dbReference type="PROSITE" id="PS50043">
    <property type="entry name" value="HTH_LUXR_2"/>
    <property type="match status" value="1"/>
</dbReference>
<dbReference type="InterPro" id="IPR036693">
    <property type="entry name" value="TF_LuxR_autoind-bd_dom_sf"/>
</dbReference>
<dbReference type="PANTHER" id="PTHR44688">
    <property type="entry name" value="DNA-BINDING TRANSCRIPTIONAL ACTIVATOR DEVR_DOSR"/>
    <property type="match status" value="1"/>
</dbReference>